<accession>A0ABT0A751</accession>
<evidence type="ECO:0008006" key="4">
    <source>
        <dbReference type="Google" id="ProtNLM"/>
    </source>
</evidence>
<protein>
    <recommendedName>
        <fullName evidence="4">Protein sip-5</fullName>
    </recommendedName>
</protein>
<feature type="region of interest" description="Disordered" evidence="1">
    <location>
        <begin position="125"/>
        <end position="150"/>
    </location>
</feature>
<sequence length="150" mass="15364">MDIGKEHGQDMSFDALLQKVKQAEAALEANERQAAADWRQLKASWRELWTPGRIVIVGLLSGFLVGRAEPLKRATGGGTLQLVSALAGLFAGGSAQAAAGAADEAADTAQQTAAAVAPTAAMAQAAAAPQAPPGVSPETRQRILRQAGLP</sequence>
<evidence type="ECO:0000256" key="1">
    <source>
        <dbReference type="SAM" id="MobiDB-lite"/>
    </source>
</evidence>
<reference evidence="2 3" key="1">
    <citation type="submission" date="2022-03" db="EMBL/GenBank/DDBJ databases">
        <title>Luteimonas soily sp. nov., a novel bacterium isolated from the soil.</title>
        <authorList>
            <person name="Zhang X."/>
        </authorList>
    </citation>
    <scope>NUCLEOTIDE SEQUENCE [LARGE SCALE GENOMIC DNA]</scope>
    <source>
        <strain evidence="2 3">50</strain>
    </source>
</reference>
<proteinExistence type="predicted"/>
<keyword evidence="3" id="KW-1185">Reference proteome</keyword>
<comment type="caution">
    <text evidence="2">The sequence shown here is derived from an EMBL/GenBank/DDBJ whole genome shotgun (WGS) entry which is preliminary data.</text>
</comment>
<evidence type="ECO:0000313" key="2">
    <source>
        <dbReference type="EMBL" id="MCJ0826791.1"/>
    </source>
</evidence>
<evidence type="ECO:0000313" key="3">
    <source>
        <dbReference type="Proteomes" id="UP001165423"/>
    </source>
</evidence>
<organism evidence="2 3">
    <name type="scientific">Cognatiluteimonas sedimenti</name>
    <dbReference type="NCBI Taxonomy" id="2927791"/>
    <lineage>
        <taxon>Bacteria</taxon>
        <taxon>Pseudomonadati</taxon>
        <taxon>Pseudomonadota</taxon>
        <taxon>Gammaproteobacteria</taxon>
        <taxon>Lysobacterales</taxon>
        <taxon>Lysobacteraceae</taxon>
        <taxon>Cognatiluteimonas</taxon>
    </lineage>
</organism>
<gene>
    <name evidence="2" type="ORF">MQC88_12650</name>
</gene>
<dbReference type="RefSeq" id="WP_243322636.1">
    <property type="nucleotide sequence ID" value="NZ_JALGCL010000005.1"/>
</dbReference>
<dbReference type="EMBL" id="JALGCL010000005">
    <property type="protein sequence ID" value="MCJ0826791.1"/>
    <property type="molecule type" value="Genomic_DNA"/>
</dbReference>
<dbReference type="Proteomes" id="UP001165423">
    <property type="component" value="Unassembled WGS sequence"/>
</dbReference>
<name>A0ABT0A751_9GAMM</name>